<keyword evidence="2" id="KW-1185">Reference proteome</keyword>
<protein>
    <submittedName>
        <fullName evidence="1">Uncharacterized protein</fullName>
    </submittedName>
</protein>
<dbReference type="EMBL" id="BPVZ01000086">
    <property type="protein sequence ID" value="GKV30353.1"/>
    <property type="molecule type" value="Genomic_DNA"/>
</dbReference>
<name>A0AAV5KZD0_9ROSI</name>
<comment type="caution">
    <text evidence="1">The sequence shown here is derived from an EMBL/GenBank/DDBJ whole genome shotgun (WGS) entry which is preliminary data.</text>
</comment>
<reference evidence="1 2" key="1">
    <citation type="journal article" date="2021" name="Commun. Biol.">
        <title>The genome of Shorea leprosula (Dipterocarpaceae) highlights the ecological relevance of drought in aseasonal tropical rainforests.</title>
        <authorList>
            <person name="Ng K.K.S."/>
            <person name="Kobayashi M.J."/>
            <person name="Fawcett J.A."/>
            <person name="Hatakeyama M."/>
            <person name="Paape T."/>
            <person name="Ng C.H."/>
            <person name="Ang C.C."/>
            <person name="Tnah L.H."/>
            <person name="Lee C.T."/>
            <person name="Nishiyama T."/>
            <person name="Sese J."/>
            <person name="O'Brien M.J."/>
            <person name="Copetti D."/>
            <person name="Mohd Noor M.I."/>
            <person name="Ong R.C."/>
            <person name="Putra M."/>
            <person name="Sireger I.Z."/>
            <person name="Indrioko S."/>
            <person name="Kosugi Y."/>
            <person name="Izuno A."/>
            <person name="Isagi Y."/>
            <person name="Lee S.L."/>
            <person name="Shimizu K.K."/>
        </authorList>
    </citation>
    <scope>NUCLEOTIDE SEQUENCE [LARGE SCALE GENOMIC DNA]</scope>
    <source>
        <strain evidence="1">214</strain>
    </source>
</reference>
<proteinExistence type="predicted"/>
<gene>
    <name evidence="1" type="ORF">SLEP1_g39170</name>
</gene>
<dbReference type="Proteomes" id="UP001054252">
    <property type="component" value="Unassembled WGS sequence"/>
</dbReference>
<sequence>MSVLRGCPQRAELPANAEALKIVTWQVQDTCHITNQVTDIVSVVQYLVQSFSQMVPR</sequence>
<evidence type="ECO:0000313" key="2">
    <source>
        <dbReference type="Proteomes" id="UP001054252"/>
    </source>
</evidence>
<evidence type="ECO:0000313" key="1">
    <source>
        <dbReference type="EMBL" id="GKV30353.1"/>
    </source>
</evidence>
<accession>A0AAV5KZD0</accession>
<organism evidence="1 2">
    <name type="scientific">Rubroshorea leprosula</name>
    <dbReference type="NCBI Taxonomy" id="152421"/>
    <lineage>
        <taxon>Eukaryota</taxon>
        <taxon>Viridiplantae</taxon>
        <taxon>Streptophyta</taxon>
        <taxon>Embryophyta</taxon>
        <taxon>Tracheophyta</taxon>
        <taxon>Spermatophyta</taxon>
        <taxon>Magnoliopsida</taxon>
        <taxon>eudicotyledons</taxon>
        <taxon>Gunneridae</taxon>
        <taxon>Pentapetalae</taxon>
        <taxon>rosids</taxon>
        <taxon>malvids</taxon>
        <taxon>Malvales</taxon>
        <taxon>Dipterocarpaceae</taxon>
        <taxon>Rubroshorea</taxon>
    </lineage>
</organism>
<dbReference type="AlphaFoldDB" id="A0AAV5KZD0"/>